<evidence type="ECO:0000256" key="2">
    <source>
        <dbReference type="ARBA" id="ARBA00022692"/>
    </source>
</evidence>
<protein>
    <recommendedName>
        <fullName evidence="6">DUF1232 domain-containing protein</fullName>
    </recommendedName>
</protein>
<keyword evidence="4 5" id="KW-0472">Membrane</keyword>
<evidence type="ECO:0000259" key="6">
    <source>
        <dbReference type="Pfam" id="PF06803"/>
    </source>
</evidence>
<name>L8JKS9_9BACT</name>
<dbReference type="eggNOG" id="COG3339">
    <property type="taxonomic scope" value="Bacteria"/>
</dbReference>
<accession>L8JKS9</accession>
<comment type="caution">
    <text evidence="7">The sequence shown here is derived from an EMBL/GenBank/DDBJ whole genome shotgun (WGS) entry which is preliminary data.</text>
</comment>
<gene>
    <name evidence="7" type="ORF">C900_04924</name>
</gene>
<dbReference type="OrthoDB" id="9800034at2"/>
<evidence type="ECO:0000256" key="4">
    <source>
        <dbReference type="ARBA" id="ARBA00023136"/>
    </source>
</evidence>
<sequence length="159" mass="17974">MATNTTTDNSNGATNGRSTGSAVGAVLESKAFAIAMKVAEKLAYSKSKIFRLLEHAFEKLKEESNRKRLRQDFQEKTQILMRLLRAYYNGEYRKIPTTAIIRIAGGLLYFVWVLDFIPDFIPLLGLADDLAVIVWVYNGINDELEDYENWESATAITID</sequence>
<dbReference type="Proteomes" id="UP000011135">
    <property type="component" value="Unassembled WGS sequence"/>
</dbReference>
<keyword evidence="8" id="KW-1185">Reference proteome</keyword>
<dbReference type="STRING" id="1237149.C900_04924"/>
<reference evidence="7 8" key="1">
    <citation type="submission" date="2012-12" db="EMBL/GenBank/DDBJ databases">
        <title>Genome assembly of Fulvivirga imtechensis AK7.</title>
        <authorList>
            <person name="Nupur N."/>
            <person name="Khatri I."/>
            <person name="Kumar R."/>
            <person name="Subramanian S."/>
            <person name="Pinnaka A."/>
        </authorList>
    </citation>
    <scope>NUCLEOTIDE SEQUENCE [LARGE SCALE GENOMIC DNA]</scope>
    <source>
        <strain evidence="7 8">AK7</strain>
    </source>
</reference>
<dbReference type="RefSeq" id="WP_009582078.1">
    <property type="nucleotide sequence ID" value="NZ_AMZN01000071.1"/>
</dbReference>
<feature type="domain" description="DUF1232" evidence="6">
    <location>
        <begin position="100"/>
        <end position="135"/>
    </location>
</feature>
<feature type="transmembrane region" description="Helical" evidence="5">
    <location>
        <begin position="95"/>
        <end position="114"/>
    </location>
</feature>
<dbReference type="EMBL" id="AMZN01000071">
    <property type="protein sequence ID" value="ELR69536.1"/>
    <property type="molecule type" value="Genomic_DNA"/>
</dbReference>
<organism evidence="7 8">
    <name type="scientific">Fulvivirga imtechensis AK7</name>
    <dbReference type="NCBI Taxonomy" id="1237149"/>
    <lineage>
        <taxon>Bacteria</taxon>
        <taxon>Pseudomonadati</taxon>
        <taxon>Bacteroidota</taxon>
        <taxon>Cytophagia</taxon>
        <taxon>Cytophagales</taxon>
        <taxon>Fulvivirgaceae</taxon>
        <taxon>Fulvivirga</taxon>
    </lineage>
</organism>
<dbReference type="GO" id="GO:0012505">
    <property type="term" value="C:endomembrane system"/>
    <property type="evidence" value="ECO:0007669"/>
    <property type="project" value="UniProtKB-SubCell"/>
</dbReference>
<keyword evidence="3 5" id="KW-1133">Transmembrane helix</keyword>
<keyword evidence="2 5" id="KW-0812">Transmembrane</keyword>
<proteinExistence type="predicted"/>
<dbReference type="Pfam" id="PF06803">
    <property type="entry name" value="DUF1232"/>
    <property type="match status" value="1"/>
</dbReference>
<comment type="subcellular location">
    <subcellularLocation>
        <location evidence="1">Endomembrane system</location>
        <topology evidence="1">Multi-pass membrane protein</topology>
    </subcellularLocation>
</comment>
<dbReference type="AlphaFoldDB" id="L8JKS9"/>
<evidence type="ECO:0000313" key="7">
    <source>
        <dbReference type="EMBL" id="ELR69536.1"/>
    </source>
</evidence>
<evidence type="ECO:0000256" key="1">
    <source>
        <dbReference type="ARBA" id="ARBA00004127"/>
    </source>
</evidence>
<evidence type="ECO:0000313" key="8">
    <source>
        <dbReference type="Proteomes" id="UP000011135"/>
    </source>
</evidence>
<evidence type="ECO:0000256" key="3">
    <source>
        <dbReference type="ARBA" id="ARBA00022989"/>
    </source>
</evidence>
<dbReference type="InterPro" id="IPR010652">
    <property type="entry name" value="DUF1232"/>
</dbReference>
<evidence type="ECO:0000256" key="5">
    <source>
        <dbReference type="SAM" id="Phobius"/>
    </source>
</evidence>